<dbReference type="EMBL" id="CP041742">
    <property type="protein sequence ID" value="QDQ72496.1"/>
    <property type="molecule type" value="Genomic_DNA"/>
</dbReference>
<dbReference type="InterPro" id="IPR029063">
    <property type="entry name" value="SAM-dependent_MTases_sf"/>
</dbReference>
<evidence type="ECO:0000313" key="4">
    <source>
        <dbReference type="Proteomes" id="UP000315891"/>
    </source>
</evidence>
<dbReference type="InterPro" id="IPR013217">
    <property type="entry name" value="Methyltransf_12"/>
</dbReference>
<dbReference type="CDD" id="cd02440">
    <property type="entry name" value="AdoMet_MTases"/>
    <property type="match status" value="1"/>
</dbReference>
<proteinExistence type="predicted"/>
<dbReference type="OrthoDB" id="529208at2"/>
<feature type="region of interest" description="Disordered" evidence="1">
    <location>
        <begin position="1"/>
        <end position="21"/>
    </location>
</feature>
<feature type="compositionally biased region" description="Basic and acidic residues" evidence="1">
    <location>
        <begin position="12"/>
        <end position="21"/>
    </location>
</feature>
<reference evidence="3 4" key="1">
    <citation type="submission" date="2019-07" db="EMBL/GenBank/DDBJ databases">
        <title>Lysobacter weifangensis sp. nov., isolated from bensulfuron-methyl contaminated farmland soil.</title>
        <authorList>
            <person name="Zhao H."/>
        </authorList>
    </citation>
    <scope>NUCLEOTIDE SEQUENCE [LARGE SCALE GENOMIC DNA]</scope>
    <source>
        <strain evidence="3 4">CC-Bw-6</strain>
    </source>
</reference>
<keyword evidence="4" id="KW-1185">Reference proteome</keyword>
<dbReference type="GO" id="GO:0008168">
    <property type="term" value="F:methyltransferase activity"/>
    <property type="evidence" value="ECO:0007669"/>
    <property type="project" value="UniProtKB-KW"/>
</dbReference>
<evidence type="ECO:0000259" key="2">
    <source>
        <dbReference type="Pfam" id="PF08242"/>
    </source>
</evidence>
<dbReference type="GO" id="GO:0032259">
    <property type="term" value="P:methylation"/>
    <property type="evidence" value="ECO:0007669"/>
    <property type="project" value="UniProtKB-KW"/>
</dbReference>
<keyword evidence="3" id="KW-0489">Methyltransferase</keyword>
<name>A0A516V1U2_9GAMM</name>
<accession>A0A516V1U2</accession>
<dbReference type="Proteomes" id="UP000315891">
    <property type="component" value="Chromosome"/>
</dbReference>
<dbReference type="Gene3D" id="3.40.50.150">
    <property type="entry name" value="Vaccinia Virus protein VP39"/>
    <property type="match status" value="1"/>
</dbReference>
<protein>
    <submittedName>
        <fullName evidence="3">Class I SAM-dependent methyltransferase</fullName>
    </submittedName>
</protein>
<evidence type="ECO:0000313" key="3">
    <source>
        <dbReference type="EMBL" id="QDQ72496.1"/>
    </source>
</evidence>
<feature type="domain" description="Methyltransferase type 12" evidence="2">
    <location>
        <begin position="67"/>
        <end position="167"/>
    </location>
</feature>
<dbReference type="SUPFAM" id="SSF53335">
    <property type="entry name" value="S-adenosyl-L-methionine-dependent methyltransferases"/>
    <property type="match status" value="1"/>
</dbReference>
<gene>
    <name evidence="3" type="ORF">FNZ56_00645</name>
</gene>
<keyword evidence="3" id="KW-0808">Transferase</keyword>
<organism evidence="3 4">
    <name type="scientific">Pseudoluteimonas lycopersici</name>
    <dbReference type="NCBI Taxonomy" id="1324796"/>
    <lineage>
        <taxon>Bacteria</taxon>
        <taxon>Pseudomonadati</taxon>
        <taxon>Pseudomonadota</taxon>
        <taxon>Gammaproteobacteria</taxon>
        <taxon>Lysobacterales</taxon>
        <taxon>Lysobacteraceae</taxon>
        <taxon>Pseudoluteimonas</taxon>
    </lineage>
</organism>
<dbReference type="Pfam" id="PF08242">
    <property type="entry name" value="Methyltransf_12"/>
    <property type="match status" value="1"/>
</dbReference>
<dbReference type="AlphaFoldDB" id="A0A516V1U2"/>
<evidence type="ECO:0000256" key="1">
    <source>
        <dbReference type="SAM" id="MobiDB-lite"/>
    </source>
</evidence>
<sequence length="261" mass="28891">MSGTGEGTMPQTDHESRSLPREVARDLRPGSGHYLAYVGPPRQYDFMGATQFRLLTALGLREHHRVLDFGCGSLRAGRLLIPYLMPGHYHGIEPNKWLVEDAIENQVGADMVRIKQPRFDDNAEFRCDVFGTDFDFIVAQSIFSHTLRDLAVRGLRNFRTALAPGGLVACTFVDAAPSPPPANVSADGWVYPDCVGFAKDEVAGMFADAGLVGMRLPWFHPRQAWYLAATEATHLPCEEELRLLDGAVLRDPEFAASVHPR</sequence>